<reference evidence="3" key="1">
    <citation type="submission" date="2021-05" db="EMBL/GenBank/DDBJ databases">
        <title>The genome of the haptophyte Pavlova lutheri (Diacronema luteri, Pavlovales) - a model for lipid biosynthesis in eukaryotic algae.</title>
        <authorList>
            <person name="Hulatt C.J."/>
            <person name="Posewitz M.C."/>
        </authorList>
    </citation>
    <scope>NUCLEOTIDE SEQUENCE</scope>
    <source>
        <strain evidence="3">NIVA-4/92</strain>
    </source>
</reference>
<dbReference type="PANTHER" id="PTHR13037:SF24">
    <property type="entry name" value="POLYCOMB PROTEIN PCL-RELATED"/>
    <property type="match status" value="1"/>
</dbReference>
<dbReference type="Proteomes" id="UP000751190">
    <property type="component" value="Unassembled WGS sequence"/>
</dbReference>
<evidence type="ECO:0000256" key="1">
    <source>
        <dbReference type="ARBA" id="ARBA00022581"/>
    </source>
</evidence>
<feature type="compositionally biased region" description="Polar residues" evidence="2">
    <location>
        <begin position="1589"/>
        <end position="1602"/>
    </location>
</feature>
<feature type="region of interest" description="Disordered" evidence="2">
    <location>
        <begin position="1226"/>
        <end position="1366"/>
    </location>
</feature>
<dbReference type="EMBL" id="JAGTXO010000050">
    <property type="protein sequence ID" value="KAG8458572.1"/>
    <property type="molecule type" value="Genomic_DNA"/>
</dbReference>
<organism evidence="3 4">
    <name type="scientific">Diacronema lutheri</name>
    <name type="common">Unicellular marine alga</name>
    <name type="synonym">Monochrysis lutheri</name>
    <dbReference type="NCBI Taxonomy" id="2081491"/>
    <lineage>
        <taxon>Eukaryota</taxon>
        <taxon>Haptista</taxon>
        <taxon>Haptophyta</taxon>
        <taxon>Pavlovophyceae</taxon>
        <taxon>Pavlovales</taxon>
        <taxon>Pavlovaceae</taxon>
        <taxon>Diacronema</taxon>
    </lineage>
</organism>
<proteinExistence type="predicted"/>
<evidence type="ECO:0000313" key="3">
    <source>
        <dbReference type="EMBL" id="KAG8458572.1"/>
    </source>
</evidence>
<evidence type="ECO:0000256" key="2">
    <source>
        <dbReference type="SAM" id="MobiDB-lite"/>
    </source>
</evidence>
<feature type="region of interest" description="Disordered" evidence="2">
    <location>
        <begin position="1530"/>
        <end position="1602"/>
    </location>
</feature>
<feature type="compositionally biased region" description="Low complexity" evidence="2">
    <location>
        <begin position="1039"/>
        <end position="1070"/>
    </location>
</feature>
<evidence type="ECO:0000313" key="4">
    <source>
        <dbReference type="Proteomes" id="UP000751190"/>
    </source>
</evidence>
<sequence>MSEVEGGDADALVYEYLSECCVPFGVGARDETAAQLLNGAMGAWGGCVPLADAACSADFTPCILPSAVAPPLERAPSAPLEPRPAWRTMEPPPPTPRWAGADPDALIPLGKRKRESANASGVASAGTACADAGGLSALQRAGAADIGRKGIRNARADAEAENLVCIWRAQLENLAHSPHELHSKAVDGIVVQAVEAVPRGGALAAAATRAQPTDAKAEYTRAYGSAYAAATSAHARLNYLRILHTLVKNEARMGPLFEQIGLPQPRAVWRDVADSHALSLSLLFAQSAAADSDGARAEEASGGRDARAPARRRVGEAECQVARNIWQDLYSKQLLAQRMAIAAMRALVLALPCAPAGTGASVGPERCGLCGVTGAQTARLFQTVVGAPPEVEGGWLGGCNPSYDGAALHVANGCAPRARTVEMAGPEMCPECSVHVHGWQWHQVMAPVPHAHAHTPVSPRERQPFEPFGGPLKRVHELWRAATLTPAWAALPASVDAPFDAARALGARSCEAPIPHAWPFADASAANALDAPFEATSSAQSGLLSTNSGEEHGDRTEVDSAADVADLSANAACAGDGWRVPSFARLALAPIDTTAVSTLGINVAEMATGTAERASAFAHERPLAKGESSDQLGFAPISPAMSALLSASPDAELGWHVTSPIARLGAERQPPVLPHWQHVGCGQGQLASGDADLQREDGRTRSHFDAGVARRASPPLQRGGHHRSASPPLHWGDNRGRRASPPLQRDGHHRSASPPLHWGDNRGRRASPPLQRDGHHRSASPPLHWGDNRGRRASPPLQRDGHHRSASPPLHWGDNRGRVPSPSPLPGGARGGRASTPAHRDEERNGARLVEPRNGRNRDLGLSARGLVHQSAPSLSLPPSKQQLDGHTSLPLPVRKPMAVRHSNHYHAQALIVIDVRFAAYALHGRPLAALERIAGEMGCGLSVGTWRVSMAVPKPAEVGDYVQANARADKNAPNLRVFVGILAPGGGLLGGPVLRDDENFKRVWECVDQLLAKLEDVYDEHDVELNRRLRAPRDSEAQQQPQQPQPQQQQQQQQQRSAPSELPAALASPRPMPFSNGITRQIVVDPRLAAVALRGDALRELQALCEPHGCAIGSCAPRDVGERTAQARALADAACAPGPEYDELCARLAESTGNQSICSLEIGPVDRETGRIISPGGSGYAAAEQGAWHEQNGGVETTRARVSKAADSVLAWLLEMWRAMATTAACSSVAPTRDARRSHSPRRDKPAVRCVTAVTAESERAAQHDRTHIASREHARESTRSRSPRRMRSRSPSGAGWRASHPPAGRGIGAGRSLAGERAGEQARLPGGSPALHDTVEGSPRRRPPPPAPRESLPDAQPLQPLPPMGAPVMHARRLFVLLRQIVVDPRLAAVALRGDALRELQALCEPHGCAIGIPARRFVGKHTELVRMPDVTLLTMEQQWRSALVQHRGFANFHKCSLDVGPRDDKSGKLAGLRSWSTKDERKWAESNGGADAMIMRVDAAAEAVLTRLHQVCEAMRSAAVSSSALGVAAGASPPSPAGNRSPRESPAGETALRSPLELPHSPQRSLSRSASREPSPCRAQEERRASQPQARQWRTPAAQ</sequence>
<name>A0A8J6C179_DIALT</name>
<gene>
    <name evidence="3" type="ORF">KFE25_003107</name>
</gene>
<accession>A0A8J6C179</accession>
<feature type="compositionally biased region" description="Basic and acidic residues" evidence="2">
    <location>
        <begin position="1234"/>
        <end position="1248"/>
    </location>
</feature>
<feature type="region of interest" description="Disordered" evidence="2">
    <location>
        <begin position="1033"/>
        <end position="1072"/>
    </location>
</feature>
<feature type="compositionally biased region" description="Basic and acidic residues" evidence="2">
    <location>
        <begin position="1258"/>
        <end position="1281"/>
    </location>
</feature>
<feature type="compositionally biased region" description="Basic and acidic residues" evidence="2">
    <location>
        <begin position="838"/>
        <end position="859"/>
    </location>
</feature>
<keyword evidence="4" id="KW-1185">Reference proteome</keyword>
<protein>
    <submittedName>
        <fullName evidence="3">Uncharacterized protein</fullName>
    </submittedName>
</protein>
<dbReference type="PANTHER" id="PTHR13037">
    <property type="entry name" value="FORMIN"/>
    <property type="match status" value="1"/>
</dbReference>
<feature type="compositionally biased region" description="Polar residues" evidence="2">
    <location>
        <begin position="871"/>
        <end position="886"/>
    </location>
</feature>
<keyword evidence="1" id="KW-0945">Host-virus interaction</keyword>
<comment type="caution">
    <text evidence="3">The sequence shown here is derived from an EMBL/GenBank/DDBJ whole genome shotgun (WGS) entry which is preliminary data.</text>
</comment>
<feature type="region of interest" description="Disordered" evidence="2">
    <location>
        <begin position="701"/>
        <end position="889"/>
    </location>
</feature>